<dbReference type="GO" id="GO:0015627">
    <property type="term" value="C:type II protein secretion system complex"/>
    <property type="evidence" value="ECO:0007669"/>
    <property type="project" value="TreeGrafter"/>
</dbReference>
<dbReference type="Gene3D" id="3.30.1370.120">
    <property type="match status" value="2"/>
</dbReference>
<keyword evidence="2 3" id="KW-0732">Signal</keyword>
<reference evidence="9 10" key="1">
    <citation type="submission" date="2020-08" db="EMBL/GenBank/DDBJ databases">
        <title>A Genomic Blueprint of the Chicken Gut Microbiome.</title>
        <authorList>
            <person name="Gilroy R."/>
            <person name="Ravi A."/>
            <person name="Getino M."/>
            <person name="Pursley I."/>
            <person name="Horton D.L."/>
            <person name="Alikhan N.-F."/>
            <person name="Baker D."/>
            <person name="Gharbi K."/>
            <person name="Hall N."/>
            <person name="Watson M."/>
            <person name="Adriaenssens E.M."/>
            <person name="Foster-Nyarko E."/>
            <person name="Jarju S."/>
            <person name="Secka A."/>
            <person name="Antonio M."/>
            <person name="Oren A."/>
            <person name="Chaudhuri R."/>
            <person name="La Ragione R.M."/>
            <person name="Hildebrand F."/>
            <person name="Pallen M.J."/>
        </authorList>
    </citation>
    <scope>NUCLEOTIDE SEQUENCE [LARGE SCALE GENOMIC DNA]</scope>
    <source>
        <strain evidence="9 10">Sa5BUN4</strain>
    </source>
</reference>
<evidence type="ECO:0000313" key="10">
    <source>
        <dbReference type="Proteomes" id="UP000636938"/>
    </source>
</evidence>
<feature type="chain" id="PRO_5036521752" description="Type 3 secretion system secretin" evidence="3">
    <location>
        <begin position="26"/>
        <end position="569"/>
    </location>
</feature>
<dbReference type="EMBL" id="JACSQS010000009">
    <property type="protein sequence ID" value="MBD7954543.1"/>
    <property type="molecule type" value="Genomic_DNA"/>
</dbReference>
<dbReference type="InterPro" id="IPR038591">
    <property type="entry name" value="NolW-like_sf"/>
</dbReference>
<dbReference type="PANTHER" id="PTHR30332:SF5">
    <property type="entry name" value="SPI-1 TYPE 3 SECRETION SYSTEM SECRETIN"/>
    <property type="match status" value="1"/>
</dbReference>
<keyword evidence="3" id="KW-0998">Cell outer membrane</keyword>
<comment type="similarity">
    <text evidence="3">Belongs to the bacterial secretin family. T3SS SctC subfamily.</text>
</comment>
<dbReference type="NCBIfam" id="TIGR02516">
    <property type="entry name" value="type_III_yscC"/>
    <property type="match status" value="1"/>
</dbReference>
<evidence type="ECO:0000256" key="5">
    <source>
        <dbReference type="SAM" id="MobiDB-lite"/>
    </source>
</evidence>
<evidence type="ECO:0000259" key="7">
    <source>
        <dbReference type="Pfam" id="PF03958"/>
    </source>
</evidence>
<comment type="subunit">
    <text evidence="3">The core secretion machinery of the T3SS is composed of approximately 20 different proteins, including cytoplasmic components, a base, an export apparatus and a needle. This subunit is part of the base, which anchors the injectisome in the bacterial cell envelope. Forms a stable homooligomeric complex.</text>
</comment>
<keyword evidence="3 4" id="KW-0813">Transport</keyword>
<dbReference type="Pfam" id="PF00263">
    <property type="entry name" value="Secretin"/>
    <property type="match status" value="1"/>
</dbReference>
<organism evidence="9 10">
    <name type="scientific">Stenotrophomonas lacuserhaii</name>
    <dbReference type="NCBI Taxonomy" id="2760084"/>
    <lineage>
        <taxon>Bacteria</taxon>
        <taxon>Pseudomonadati</taxon>
        <taxon>Pseudomonadota</taxon>
        <taxon>Gammaproteobacteria</taxon>
        <taxon>Lysobacterales</taxon>
        <taxon>Lysobacteraceae</taxon>
        <taxon>Stenotrophomonas</taxon>
    </lineage>
</organism>
<evidence type="ECO:0000256" key="1">
    <source>
        <dbReference type="ARBA" id="ARBA00004442"/>
    </source>
</evidence>
<dbReference type="InterPro" id="IPR005644">
    <property type="entry name" value="NolW-like"/>
</dbReference>
<comment type="subcellular location">
    <subcellularLocation>
        <location evidence="1 3 4">Cell outer membrane</location>
    </subcellularLocation>
</comment>
<evidence type="ECO:0000259" key="8">
    <source>
        <dbReference type="Pfam" id="PF21304"/>
    </source>
</evidence>
<dbReference type="Pfam" id="PF21304">
    <property type="entry name" value="T3S_SPI-1_N0"/>
    <property type="match status" value="1"/>
</dbReference>
<dbReference type="PANTHER" id="PTHR30332">
    <property type="entry name" value="PROBABLE GENERAL SECRETION PATHWAY PROTEIN D"/>
    <property type="match status" value="1"/>
</dbReference>
<name>A0A8X8FW29_9GAMM</name>
<proteinExistence type="inferred from homology"/>
<dbReference type="GO" id="GO:0009279">
    <property type="term" value="C:cell outer membrane"/>
    <property type="evidence" value="ECO:0007669"/>
    <property type="project" value="UniProtKB-SubCell"/>
</dbReference>
<evidence type="ECO:0000313" key="9">
    <source>
        <dbReference type="EMBL" id="MBD7954543.1"/>
    </source>
</evidence>
<evidence type="ECO:0000256" key="4">
    <source>
        <dbReference type="RuleBase" id="RU004004"/>
    </source>
</evidence>
<evidence type="ECO:0000256" key="2">
    <source>
        <dbReference type="ARBA" id="ARBA00022729"/>
    </source>
</evidence>
<keyword evidence="3" id="KW-0472">Membrane</keyword>
<dbReference type="InterPro" id="IPR049034">
    <property type="entry name" value="T3S_SPI-1_N0"/>
</dbReference>
<dbReference type="HAMAP" id="MF_02219">
    <property type="entry name" value="Type_III_secretin"/>
    <property type="match status" value="1"/>
</dbReference>
<keyword evidence="3" id="KW-0653">Protein transport</keyword>
<feature type="domain" description="Type II/III secretion system secretin-like" evidence="6">
    <location>
        <begin position="375"/>
        <end position="528"/>
    </location>
</feature>
<gene>
    <name evidence="3 9" type="primary">sctC</name>
    <name evidence="9" type="ORF">H9654_10070</name>
</gene>
<feature type="region of interest" description="Disordered" evidence="5">
    <location>
        <begin position="246"/>
        <end position="281"/>
    </location>
</feature>
<evidence type="ECO:0000259" key="6">
    <source>
        <dbReference type="Pfam" id="PF00263"/>
    </source>
</evidence>
<comment type="caution">
    <text evidence="9">The sequence shown here is derived from an EMBL/GenBank/DDBJ whole genome shotgun (WGS) entry which is preliminary data.</text>
</comment>
<dbReference type="RefSeq" id="WP_191770715.1">
    <property type="nucleotide sequence ID" value="NZ_JACSQS010000009.1"/>
</dbReference>
<keyword evidence="3" id="KW-0811">Translocation</keyword>
<accession>A0A8X8FW29</accession>
<evidence type="ECO:0000256" key="3">
    <source>
        <dbReference type="HAMAP-Rule" id="MF_02219"/>
    </source>
</evidence>
<feature type="domain" description="SPI-1 type 3 secretion system secretin N0" evidence="8">
    <location>
        <begin position="52"/>
        <end position="120"/>
    </location>
</feature>
<dbReference type="AlphaFoldDB" id="A0A8X8FW29"/>
<protein>
    <recommendedName>
        <fullName evidence="3">Type 3 secretion system secretin</fullName>
        <shortName evidence="3">T3SS secretin</shortName>
    </recommendedName>
</protein>
<dbReference type="InterPro" id="IPR004846">
    <property type="entry name" value="T2SS/T3SS_dom"/>
</dbReference>
<feature type="domain" description="NolW-like" evidence="7">
    <location>
        <begin position="224"/>
        <end position="321"/>
    </location>
</feature>
<dbReference type="PRINTS" id="PR01337">
    <property type="entry name" value="TYPE3OMGPROT"/>
</dbReference>
<dbReference type="Gene3D" id="3.55.50.30">
    <property type="match status" value="1"/>
</dbReference>
<keyword evidence="10" id="KW-1185">Reference proteome</keyword>
<dbReference type="GO" id="GO:0030257">
    <property type="term" value="C:type III protein secretion system complex"/>
    <property type="evidence" value="ECO:0007669"/>
    <property type="project" value="UniProtKB-UniRule"/>
</dbReference>
<dbReference type="InterPro" id="IPR050810">
    <property type="entry name" value="Bact_Secretion_Sys_Channel"/>
</dbReference>
<dbReference type="Pfam" id="PF03958">
    <property type="entry name" value="Secretin_N"/>
    <property type="match status" value="1"/>
</dbReference>
<comment type="function">
    <text evidence="3">Component of the type III secretion system (T3SS), also called injectisome, which is used to inject bacterial effector proteins into eukaryotic host cells. Forms a ring-shaped multimeric structure with an apparent central pore in the outer membrane.</text>
</comment>
<dbReference type="Proteomes" id="UP000636938">
    <property type="component" value="Unassembled WGS sequence"/>
</dbReference>
<dbReference type="InterPro" id="IPR003522">
    <property type="entry name" value="T3SS_OM_pore_YscC"/>
</dbReference>
<sequence length="569" mass="62044" precursor="true">MKIVRYTVCLFAVLLAGTFPAPLLAQQAGGDDVPLENTAIRHRSELSADATFVSRGDGVSLLLQSVAAQMKLPVIVSTKAQKKRVQGSFSLREPQAVLDQVARDVGLIWYSDGQTLYVHDASETRNAIGHMQHASIAVLEDFLRRTRLADPRHALRGGSAAGTFYVSGSPVHVDIVLSAARYLDELYRGADARAEHVEVIALRNSFAQGRRYGMRSWETTLPGMAETLASVLADSGVSDIIVRRPPSEASAEDPSEESAVAARQGQPLARRESRTPTASEASTRTVVVAYPETNSLIVRGTLSGIQKVKQLVAELDLPRKQVELSLWIIDVQKKQLDGLGVKWSGQVGISGRLGVGFNGSTSTLDGERFLASVTALSERGQASVVSRPVLLTQENVLAHFDSNSTFYARLQAERAASLESVTYGTMISVLPRVSADDEVEMQLKIEDGTDSGSEVEGLPVINRTTIDTVARVPHQLSLLVGGYTRHEQARNRAAIPGLGRIPWLGHAFRHRSDRQQELVRIFLIQPRVRTSADLLPGAGFDRIEDLQLPLPEHFQRVRESVREALNGAH</sequence>
<dbReference type="GO" id="GO:0030254">
    <property type="term" value="P:protein secretion by the type III secretion system"/>
    <property type="evidence" value="ECO:0007669"/>
    <property type="project" value="UniProtKB-UniRule"/>
</dbReference>
<feature type="signal peptide" evidence="3">
    <location>
        <begin position="1"/>
        <end position="25"/>
    </location>
</feature>